<gene>
    <name evidence="1" type="ORF">JI741_10020</name>
</gene>
<evidence type="ECO:0000313" key="2">
    <source>
        <dbReference type="Proteomes" id="UP000613030"/>
    </source>
</evidence>
<dbReference type="Proteomes" id="UP000613030">
    <property type="component" value="Unassembled WGS sequence"/>
</dbReference>
<keyword evidence="2" id="KW-1185">Reference proteome</keyword>
<accession>A0ABS1KQ48</accession>
<protein>
    <submittedName>
        <fullName evidence="1">Uncharacterized protein</fullName>
    </submittedName>
</protein>
<comment type="caution">
    <text evidence="1">The sequence shown here is derived from an EMBL/GenBank/DDBJ whole genome shotgun (WGS) entry which is preliminary data.</text>
</comment>
<dbReference type="InterPro" id="IPR045607">
    <property type="entry name" value="DUF6452"/>
</dbReference>
<proteinExistence type="predicted"/>
<dbReference type="EMBL" id="JAERRB010000003">
    <property type="protein sequence ID" value="MBL0741556.1"/>
    <property type="molecule type" value="Genomic_DNA"/>
</dbReference>
<dbReference type="PROSITE" id="PS51257">
    <property type="entry name" value="PROKAR_LIPOPROTEIN"/>
    <property type="match status" value="1"/>
</dbReference>
<sequence length="290" mass="32296">MNKVAWFIFLALAAFSCLDQPDCFRLDNSEYGIKFRVIGYGSSSDTLASIVIDGTGIVYAADTVPVTNAIALPLSPARQELSYTFTWKNGKVDRLHLGYKAQIQFVSQECGQRYVFTDLTVLETTFDSTHVFNAKPVQPVDVNIEIFRCAKPDHIGVNFKKLLTQIGTTTTTRDSLAPIKAVTAFFRGPNGLVPQSVYLPNDTLKEVFLPLSADHDTARYEFDFGSVKKNLVMIYRRELKTSLIQSCGRYTVFAGLKVGKTVDWDSTIVKTKILKTVTNDPAILNLEVNL</sequence>
<reference evidence="1 2" key="1">
    <citation type="submission" date="2021-01" db="EMBL/GenBank/DDBJ databases">
        <title>Chryseolinea sp. Jin1 Genome sequencing and assembly.</title>
        <authorList>
            <person name="Kim I."/>
        </authorList>
    </citation>
    <scope>NUCLEOTIDE SEQUENCE [LARGE SCALE GENOMIC DNA]</scope>
    <source>
        <strain evidence="1 2">Jin1</strain>
    </source>
</reference>
<dbReference type="Pfam" id="PF20050">
    <property type="entry name" value="DUF6452"/>
    <property type="match status" value="1"/>
</dbReference>
<organism evidence="1 2">
    <name type="scientific">Chryseolinea lacunae</name>
    <dbReference type="NCBI Taxonomy" id="2801331"/>
    <lineage>
        <taxon>Bacteria</taxon>
        <taxon>Pseudomonadati</taxon>
        <taxon>Bacteroidota</taxon>
        <taxon>Cytophagia</taxon>
        <taxon>Cytophagales</taxon>
        <taxon>Fulvivirgaceae</taxon>
        <taxon>Chryseolinea</taxon>
    </lineage>
</organism>
<evidence type="ECO:0000313" key="1">
    <source>
        <dbReference type="EMBL" id="MBL0741556.1"/>
    </source>
</evidence>
<name>A0ABS1KQ48_9BACT</name>
<dbReference type="RefSeq" id="WP_202008932.1">
    <property type="nucleotide sequence ID" value="NZ_JAERRB010000003.1"/>
</dbReference>